<dbReference type="EMBL" id="MHPU01000026">
    <property type="protein sequence ID" value="OGZ88311.1"/>
    <property type="molecule type" value="Genomic_DNA"/>
</dbReference>
<evidence type="ECO:0000313" key="1">
    <source>
        <dbReference type="EMBL" id="OGZ88311.1"/>
    </source>
</evidence>
<dbReference type="AlphaFoldDB" id="A0A1G2JPD0"/>
<protein>
    <submittedName>
        <fullName evidence="1">Uncharacterized protein</fullName>
    </submittedName>
</protein>
<organism evidence="1 2">
    <name type="scientific">Candidatus Staskawiczbacteria bacterium RIFOXYD1_FULL_32_13</name>
    <dbReference type="NCBI Taxonomy" id="1802234"/>
    <lineage>
        <taxon>Bacteria</taxon>
        <taxon>Candidatus Staskawicziibacteriota</taxon>
    </lineage>
</organism>
<reference evidence="1 2" key="1">
    <citation type="journal article" date="2016" name="Nat. Commun.">
        <title>Thousands of microbial genomes shed light on interconnected biogeochemical processes in an aquifer system.</title>
        <authorList>
            <person name="Anantharaman K."/>
            <person name="Brown C.T."/>
            <person name="Hug L.A."/>
            <person name="Sharon I."/>
            <person name="Castelle C.J."/>
            <person name="Probst A.J."/>
            <person name="Thomas B.C."/>
            <person name="Singh A."/>
            <person name="Wilkins M.J."/>
            <person name="Karaoz U."/>
            <person name="Brodie E.L."/>
            <person name="Williams K.H."/>
            <person name="Hubbard S.S."/>
            <person name="Banfield J.F."/>
        </authorList>
    </citation>
    <scope>NUCLEOTIDE SEQUENCE [LARGE SCALE GENOMIC DNA]</scope>
</reference>
<dbReference type="Proteomes" id="UP000178935">
    <property type="component" value="Unassembled WGS sequence"/>
</dbReference>
<proteinExistence type="predicted"/>
<sequence length="143" mass="15600">MKNLACAIFVVAVLIGVFLLAPSHDSAPIVLKATQLEMAEKSIEKSVGSAVNLQDLAGVGEKWYALERATGAFRIFRSDTGLDGQYRQVAVFDKPVGRSVKISQGQAQGIELVIFEDGFPTWKSDATFSSWKRIPRSNLIAQN</sequence>
<comment type="caution">
    <text evidence="1">The sequence shown here is derived from an EMBL/GenBank/DDBJ whole genome shotgun (WGS) entry which is preliminary data.</text>
</comment>
<accession>A0A1G2JPD0</accession>
<evidence type="ECO:0000313" key="2">
    <source>
        <dbReference type="Proteomes" id="UP000178935"/>
    </source>
</evidence>
<name>A0A1G2JPD0_9BACT</name>
<gene>
    <name evidence="1" type="ORF">A2561_01795</name>
</gene>